<dbReference type="UniPathway" id="UPA00344"/>
<evidence type="ECO:0000256" key="3">
    <source>
        <dbReference type="ARBA" id="ARBA00022679"/>
    </source>
</evidence>
<keyword evidence="6 14" id="KW-0479">Metal-binding</keyword>
<dbReference type="Pfam" id="PF00581">
    <property type="entry name" value="Rhodanese"/>
    <property type="match status" value="1"/>
</dbReference>
<feature type="region of interest" description="Disordered" evidence="15">
    <location>
        <begin position="29"/>
        <end position="53"/>
    </location>
</feature>
<dbReference type="Pfam" id="PF00899">
    <property type="entry name" value="ThiF"/>
    <property type="match status" value="1"/>
</dbReference>
<keyword evidence="5" id="KW-0548">Nucleotidyltransferase</keyword>
<dbReference type="GO" id="GO:0061605">
    <property type="term" value="F:molybdopterin-synthase adenylyltransferase activity"/>
    <property type="evidence" value="ECO:0007669"/>
    <property type="project" value="UniProtKB-EC"/>
</dbReference>
<sequence length="546" mass="59697">MMAQIVDSLRQQIASQEATLQDLRQQLAEAEHNQQQQEKVLRQAPKLSDDPLDHDMNFGVPDDFRSEIFAILDQQHPVANNSVADETRWPLEPTEYKRYGRQLIMPEIGLQGRPVQVQKLYIGSSKLMQWAAGQLKLRKSKVLIVGVGGLGCPAAAYLAGAGVGTLGLIDGDTVEESNLHRQILHSTARVGMTKVESAMVALNSLNPNVKLIPYTSRLTPDTALATFRDYDLVLDCTDNPASRYLISDACVLLGKTLVSASALRIDGQLMVLNNPPLPAGDVKGGPCYRCIFPRPPPPESVTSCGDGGILGPVVGVMGVLQALEAIQVLTQKPAITTTTQAEPPSLLLFSAYSNPMFRSIRLRTRKPKCAACSAQSTITPEALNTGSLDYVQFCGSIAPIDALSPQERISAESYAKLRSGVNPFTGTVSSRDSHILVDTRENVQFELCNIEGSRNVPFSAVSATRVNASDGSYDSMELEEPKWVQDLRQQPDKPIFVVCRLGNDSQMAVKKMKALGLDYRGKRFIGDIRGGLRAWKENVDQDFPEY</sequence>
<accession>A0A8H7IW20</accession>
<evidence type="ECO:0000256" key="13">
    <source>
        <dbReference type="ARBA" id="ARBA00043893"/>
    </source>
</evidence>
<comment type="pathway">
    <text evidence="14">tRNA modification; 5-methoxycarbonylmethyl-2-thiouridine-tRNA biosynthesis.</text>
</comment>
<keyword evidence="2 14" id="KW-0963">Cytoplasm</keyword>
<evidence type="ECO:0000256" key="8">
    <source>
        <dbReference type="ARBA" id="ARBA00022786"/>
    </source>
</evidence>
<feature type="binding site" evidence="14">
    <location>
        <position position="194"/>
    </location>
    <ligand>
        <name>ATP</name>
        <dbReference type="ChEBI" id="CHEBI:30616"/>
    </ligand>
</feature>
<keyword evidence="18" id="KW-1185">Reference proteome</keyword>
<feature type="active site" description="Cysteine persulfide intermediate; for sulfurtransferase activity" evidence="14">
    <location>
        <position position="499"/>
    </location>
</feature>
<evidence type="ECO:0000256" key="1">
    <source>
        <dbReference type="ARBA" id="ARBA00004514"/>
    </source>
</evidence>
<reference evidence="17" key="2">
    <citation type="submission" date="2020-09" db="EMBL/GenBank/DDBJ databases">
        <title>Reference genome assembly for Australian Ascochyta lentis isolate Al4.</title>
        <authorList>
            <person name="Lee R.C."/>
            <person name="Farfan-Caceres L.M."/>
            <person name="Debler J.W."/>
            <person name="Williams A.H."/>
            <person name="Henares B.M."/>
        </authorList>
    </citation>
    <scope>NUCLEOTIDE SEQUENCE</scope>
    <source>
        <strain evidence="17">Al4</strain>
    </source>
</reference>
<dbReference type="InterPro" id="IPR045886">
    <property type="entry name" value="ThiF/MoeB/HesA"/>
</dbReference>
<comment type="similarity">
    <text evidence="14">In the N-terminal section; belongs to the HesA/MoeB/ThiF family. UBA4 subfamily.</text>
</comment>
<feature type="binding site" evidence="14">
    <location>
        <position position="149"/>
    </location>
    <ligand>
        <name>ATP</name>
        <dbReference type="ChEBI" id="CHEBI:30616"/>
    </ligand>
</feature>
<feature type="domain" description="Rhodanese" evidence="16">
    <location>
        <begin position="430"/>
        <end position="544"/>
    </location>
</feature>
<dbReference type="InterPro" id="IPR028885">
    <property type="entry name" value="MOCS3/Uba4"/>
</dbReference>
<comment type="cofactor">
    <cofactor evidence="14">
        <name>Zn(2+)</name>
        <dbReference type="ChEBI" id="CHEBI:29105"/>
    </cofactor>
    <text evidence="14">Binds 1 zinc ion per subunit.</text>
</comment>
<dbReference type="EMBL" id="RZGK01000019">
    <property type="protein sequence ID" value="KAF9692129.1"/>
    <property type="molecule type" value="Genomic_DNA"/>
</dbReference>
<feature type="binding site" evidence="14">
    <location>
        <begin position="177"/>
        <end position="181"/>
    </location>
    <ligand>
        <name>ATP</name>
        <dbReference type="ChEBI" id="CHEBI:30616"/>
    </ligand>
</feature>
<protein>
    <recommendedName>
        <fullName evidence="14">Adenylyltransferase and sulfurtransferase uba4</fullName>
    </recommendedName>
    <alternativeName>
        <fullName evidence="14">Common component for nitrate reductase and xanthine dehydrogenase protein F</fullName>
    </alternativeName>
    <alternativeName>
        <fullName evidence="14">Ubiquitin-like protein activator 4</fullName>
    </alternativeName>
    <domain>
        <recommendedName>
            <fullName evidence="14">Molybdopterin-synthase adenylyltransferase</fullName>
            <ecNumber evidence="14">2.7.7.80</ecNumber>
        </recommendedName>
        <alternativeName>
            <fullName evidence="14">Adenylyltransferase uba4</fullName>
        </alternativeName>
        <alternativeName>
            <fullName evidence="14">Sulfur carrier protein MOCS2A adenylyltransferase</fullName>
        </alternativeName>
    </domain>
    <domain>
        <recommendedName>
            <fullName evidence="14">Molybdopterin-synthase sulfurtransferase</fullName>
            <ecNumber evidence="14">2.8.1.11</ecNumber>
        </recommendedName>
        <alternativeName>
            <fullName evidence="14">Sulfurtransferase uba4</fullName>
        </alternativeName>
        <alternativeName>
            <fullName evidence="14">Sulfur carrier protein MOCS2A sulfurtransferase</fullName>
        </alternativeName>
    </domain>
</protein>
<dbReference type="GO" id="GO:0042292">
    <property type="term" value="F:URM1 activating enzyme activity"/>
    <property type="evidence" value="ECO:0007669"/>
    <property type="project" value="TreeGrafter"/>
</dbReference>
<evidence type="ECO:0000256" key="12">
    <source>
        <dbReference type="ARBA" id="ARBA00023268"/>
    </source>
</evidence>
<dbReference type="GO" id="GO:0002143">
    <property type="term" value="P:tRNA wobble position uridine thiolation"/>
    <property type="evidence" value="ECO:0007669"/>
    <property type="project" value="InterPro"/>
</dbReference>
<comment type="function">
    <text evidence="14">Plays a central role in 2-thiolation of mcm(5)S(2)U at tRNA wobble positions of cytosolic tRNA(Lys), tRNA(Glu) and tRNA(Gln). Also essential during biosynthesis of the molybdenum cofactor. Acts by mediating the C-terminal thiocarboxylation of sulfur carriers urm1 and MOCS2A. Its N-terminus first activates urm1 and MOCS2A as acyl-adenylates (-COAMP), then the persulfide sulfur on the catalytic cysteine is transferred to urm1 and MOCS2A to form thiocarboxylation (-COSH) of their C-terminus. The reaction probably involves hydrogen sulfide that is generated from the persulfide intermediate and that acts as nucleophile towards urm1 and MOCS2A. Subsequently, a transient disulfide bond is formed. Does not use thiosulfate as sulfur donor; nfs1 probably acting as a sulfur donor for thiocarboxylation reactions.</text>
</comment>
<feature type="binding site" evidence="14">
    <location>
        <position position="369"/>
    </location>
    <ligand>
        <name>Zn(2+)</name>
        <dbReference type="ChEBI" id="CHEBI:29105"/>
    </ligand>
</feature>
<reference evidence="17" key="1">
    <citation type="submission" date="2018-12" db="EMBL/GenBank/DDBJ databases">
        <authorList>
            <person name="Syme R.A."/>
            <person name="Farfan-Caceres L."/>
            <person name="Lichtenzveig J."/>
        </authorList>
    </citation>
    <scope>NUCLEOTIDE SEQUENCE</scope>
    <source>
        <strain evidence="17">Al4</strain>
    </source>
</reference>
<dbReference type="SUPFAM" id="SSF69572">
    <property type="entry name" value="Activating enzymes of the ubiquitin-like proteins"/>
    <property type="match status" value="1"/>
</dbReference>
<evidence type="ECO:0000259" key="16">
    <source>
        <dbReference type="PROSITE" id="PS50206"/>
    </source>
</evidence>
<dbReference type="InterPro" id="IPR001763">
    <property type="entry name" value="Rhodanese-like_dom"/>
</dbReference>
<dbReference type="HAMAP" id="MF_03049">
    <property type="entry name" value="MOCS3_Uba4"/>
    <property type="match status" value="1"/>
</dbReference>
<comment type="catalytic activity">
    <reaction evidence="14">
        <text>[molybdopterin-synthase sulfur-carrier protein]-C-terminal Gly-Gly-AMP + S-sulfanyl-L-cysteinyl-[cysteine desulfurase] + AH2 = [molybdopterin-synthase sulfur-carrier protein]-C-terminal-Gly-aminoethanethioate + L-cysteinyl-[cysteine desulfurase] + A + AMP + 2 H(+)</text>
        <dbReference type="Rhea" id="RHEA:48612"/>
        <dbReference type="Rhea" id="RHEA-COMP:12157"/>
        <dbReference type="Rhea" id="RHEA-COMP:12158"/>
        <dbReference type="Rhea" id="RHEA-COMP:12159"/>
        <dbReference type="Rhea" id="RHEA-COMP:19907"/>
        <dbReference type="ChEBI" id="CHEBI:13193"/>
        <dbReference type="ChEBI" id="CHEBI:15378"/>
        <dbReference type="ChEBI" id="CHEBI:17499"/>
        <dbReference type="ChEBI" id="CHEBI:29950"/>
        <dbReference type="ChEBI" id="CHEBI:61963"/>
        <dbReference type="ChEBI" id="CHEBI:90618"/>
        <dbReference type="ChEBI" id="CHEBI:232372"/>
        <dbReference type="ChEBI" id="CHEBI:456215"/>
        <dbReference type="EC" id="2.8.1.11"/>
    </reaction>
</comment>
<name>A0A8H7IW20_9PLEO</name>
<evidence type="ECO:0000256" key="10">
    <source>
        <dbReference type="ARBA" id="ARBA00022840"/>
    </source>
</evidence>
<comment type="subcellular location">
    <subcellularLocation>
        <location evidence="1">Cytoplasm</location>
        <location evidence="1">Cytosol</location>
    </subcellularLocation>
</comment>
<feature type="binding site" evidence="14">
    <location>
        <begin position="238"/>
        <end position="239"/>
    </location>
    <ligand>
        <name>ATP</name>
        <dbReference type="ChEBI" id="CHEBI:30616"/>
    </ligand>
</feature>
<evidence type="ECO:0000313" key="17">
    <source>
        <dbReference type="EMBL" id="KAF9692129.1"/>
    </source>
</evidence>
<comment type="catalytic activity">
    <reaction evidence="14">
        <text>[molybdopterin-synthase sulfur-carrier protein]-C-terminal Gly-Gly + ATP + H(+) = [molybdopterin-synthase sulfur-carrier protein]-C-terminal Gly-Gly-AMP + diphosphate</text>
        <dbReference type="Rhea" id="RHEA:43616"/>
        <dbReference type="Rhea" id="RHEA-COMP:12159"/>
        <dbReference type="Rhea" id="RHEA-COMP:12202"/>
        <dbReference type="ChEBI" id="CHEBI:15378"/>
        <dbReference type="ChEBI" id="CHEBI:30616"/>
        <dbReference type="ChEBI" id="CHEBI:33019"/>
        <dbReference type="ChEBI" id="CHEBI:90618"/>
        <dbReference type="ChEBI" id="CHEBI:90778"/>
        <dbReference type="EC" id="2.7.7.80"/>
    </reaction>
</comment>
<evidence type="ECO:0000256" key="15">
    <source>
        <dbReference type="SAM" id="MobiDB-lite"/>
    </source>
</evidence>
<evidence type="ECO:0000256" key="5">
    <source>
        <dbReference type="ARBA" id="ARBA00022695"/>
    </source>
</evidence>
<dbReference type="GO" id="GO:0004792">
    <property type="term" value="F:thiosulfate-cyanide sulfurtransferase activity"/>
    <property type="evidence" value="ECO:0007669"/>
    <property type="project" value="TreeGrafter"/>
</dbReference>
<dbReference type="GO" id="GO:0006777">
    <property type="term" value="P:Mo-molybdopterin cofactor biosynthetic process"/>
    <property type="evidence" value="ECO:0007669"/>
    <property type="project" value="UniProtKB-UniRule"/>
</dbReference>
<dbReference type="UniPathway" id="UPA00988"/>
<evidence type="ECO:0000313" key="18">
    <source>
        <dbReference type="Proteomes" id="UP000651452"/>
    </source>
</evidence>
<feature type="active site" description="Glycyl thioester intermediate; for adenylyltransferase activity" evidence="14">
    <location>
        <position position="304"/>
    </location>
</feature>
<comment type="function">
    <text evidence="13">Plays a central role in 2-thiolation of mcm(5)S(2)U at tRNA wobble positions of cytosolic tRNA(Lys), tRNA(Glu) and tRNA(Gln). Also essential during biosynthesis of the molybdenum cofactor. Acts by mediating the C-terminal thiocarboxylation of sulfur carriers urm1 and mocs2a. Its N-terminus first activates urm1 and mocs2a as acyl-adenylates (-COAMP), then the persulfide sulfur on the catalytic cysteine is transferred to urm1 and mocs2a to form thiocarboxylation (-COSH) of their C-terminus. The reaction probably involves hydrogen sulfide that is generated from the persulfide intermediate and that acts as a nucleophile towards urm1 and mocs2a. Subsequently, a transient disulfide bond is formed. Does not use thiosulfate as sulfur donor; nfs1 probably acting as a sulfur donor for thiocarboxylation reactions.</text>
</comment>
<dbReference type="FunFam" id="3.40.50.720:FF:000033">
    <property type="entry name" value="Adenylyltransferase and sulfurtransferase MOCS3"/>
    <property type="match status" value="1"/>
</dbReference>
<gene>
    <name evidence="14" type="primary">uba4</name>
    <name evidence="14" type="synonym">cnxF</name>
    <name evidence="17" type="ORF">EKO04_009959</name>
</gene>
<keyword evidence="10 14" id="KW-0067">ATP-binding</keyword>
<keyword evidence="4 14" id="KW-0819">tRNA processing</keyword>
<dbReference type="PANTHER" id="PTHR10953:SF102">
    <property type="entry name" value="ADENYLYLTRANSFERASE AND SULFURTRANSFERASE MOCS3"/>
    <property type="match status" value="1"/>
</dbReference>
<feature type="binding site" evidence="14">
    <location>
        <position position="170"/>
    </location>
    <ligand>
        <name>ATP</name>
        <dbReference type="ChEBI" id="CHEBI:30616"/>
    </ligand>
</feature>
<comment type="pathway">
    <text evidence="14">Cofactor biosynthesis; molybdopterin biosynthesis.</text>
</comment>
<organism evidence="17 18">
    <name type="scientific">Ascochyta lentis</name>
    <dbReference type="NCBI Taxonomy" id="205686"/>
    <lineage>
        <taxon>Eukaryota</taxon>
        <taxon>Fungi</taxon>
        <taxon>Dikarya</taxon>
        <taxon>Ascomycota</taxon>
        <taxon>Pezizomycotina</taxon>
        <taxon>Dothideomycetes</taxon>
        <taxon>Pleosporomycetidae</taxon>
        <taxon>Pleosporales</taxon>
        <taxon>Pleosporineae</taxon>
        <taxon>Didymellaceae</taxon>
        <taxon>Ascochyta</taxon>
    </lineage>
</organism>
<evidence type="ECO:0000256" key="2">
    <source>
        <dbReference type="ARBA" id="ARBA00022490"/>
    </source>
</evidence>
<proteinExistence type="inferred from homology"/>
<feature type="binding site" evidence="14">
    <location>
        <position position="372"/>
    </location>
    <ligand>
        <name>Zn(2+)</name>
        <dbReference type="ChEBI" id="CHEBI:29105"/>
    </ligand>
</feature>
<keyword evidence="7 14" id="KW-0547">Nucleotide-binding</keyword>
<dbReference type="GO" id="GO:0046872">
    <property type="term" value="F:metal ion binding"/>
    <property type="evidence" value="ECO:0007669"/>
    <property type="project" value="UniProtKB-KW"/>
</dbReference>
<dbReference type="GO" id="GO:0032447">
    <property type="term" value="P:protein urmylation"/>
    <property type="evidence" value="ECO:0007669"/>
    <property type="project" value="TreeGrafter"/>
</dbReference>
<comment type="caution">
    <text evidence="17">The sequence shown here is derived from an EMBL/GenBank/DDBJ whole genome shotgun (WGS) entry which is preliminary data.</text>
</comment>
<dbReference type="Proteomes" id="UP000651452">
    <property type="component" value="Unassembled WGS sequence"/>
</dbReference>
<feature type="binding site" evidence="14">
    <location>
        <position position="287"/>
    </location>
    <ligand>
        <name>Zn(2+)</name>
        <dbReference type="ChEBI" id="CHEBI:29105"/>
    </ligand>
</feature>
<keyword evidence="12 14" id="KW-0511">Multifunctional enzyme</keyword>
<feature type="binding site" evidence="14">
    <location>
        <position position="290"/>
    </location>
    <ligand>
        <name>Zn(2+)</name>
        <dbReference type="ChEBI" id="CHEBI:29105"/>
    </ligand>
</feature>
<dbReference type="Gene3D" id="3.40.250.10">
    <property type="entry name" value="Rhodanese-like domain"/>
    <property type="match status" value="1"/>
</dbReference>
<dbReference type="PROSITE" id="PS50206">
    <property type="entry name" value="RHODANESE_3"/>
    <property type="match status" value="1"/>
</dbReference>
<dbReference type="InterPro" id="IPR000594">
    <property type="entry name" value="ThiF_NAD_FAD-bd"/>
</dbReference>
<keyword evidence="3 14" id="KW-0808">Transferase</keyword>
<dbReference type="InterPro" id="IPR036873">
    <property type="entry name" value="Rhodanese-like_dom_sf"/>
</dbReference>
<keyword evidence="11 14" id="KW-0501">Molybdenum cofactor biosynthesis</keyword>
<evidence type="ECO:0000256" key="9">
    <source>
        <dbReference type="ARBA" id="ARBA00022833"/>
    </source>
</evidence>
<evidence type="ECO:0000256" key="11">
    <source>
        <dbReference type="ARBA" id="ARBA00023150"/>
    </source>
</evidence>
<evidence type="ECO:0000256" key="6">
    <source>
        <dbReference type="ARBA" id="ARBA00022723"/>
    </source>
</evidence>
<dbReference type="EC" id="2.7.7.80" evidence="14"/>
<dbReference type="AlphaFoldDB" id="A0A8H7IW20"/>
<dbReference type="GO" id="GO:0005829">
    <property type="term" value="C:cytosol"/>
    <property type="evidence" value="ECO:0007669"/>
    <property type="project" value="UniProtKB-SubCell"/>
</dbReference>
<evidence type="ECO:0000256" key="7">
    <source>
        <dbReference type="ARBA" id="ARBA00022741"/>
    </source>
</evidence>
<dbReference type="CDD" id="cd00757">
    <property type="entry name" value="ThiF_MoeB_HesA_family"/>
    <property type="match status" value="1"/>
</dbReference>
<dbReference type="OrthoDB" id="10261062at2759"/>
<dbReference type="EC" id="2.8.1.11" evidence="14"/>
<dbReference type="Gene3D" id="3.40.50.720">
    <property type="entry name" value="NAD(P)-binding Rossmann-like Domain"/>
    <property type="match status" value="1"/>
</dbReference>
<dbReference type="PANTHER" id="PTHR10953">
    <property type="entry name" value="UBIQUITIN-ACTIVATING ENZYME E1"/>
    <property type="match status" value="1"/>
</dbReference>
<dbReference type="GO" id="GO:0061604">
    <property type="term" value="F:molybdopterin-synthase sulfurtransferase activity"/>
    <property type="evidence" value="ECO:0007669"/>
    <property type="project" value="UniProtKB-EC"/>
</dbReference>
<dbReference type="SMART" id="SM00450">
    <property type="entry name" value="RHOD"/>
    <property type="match status" value="1"/>
</dbReference>
<evidence type="ECO:0000256" key="14">
    <source>
        <dbReference type="HAMAP-Rule" id="MF_03049"/>
    </source>
</evidence>
<dbReference type="GO" id="GO:0005524">
    <property type="term" value="F:ATP binding"/>
    <property type="evidence" value="ECO:0007669"/>
    <property type="project" value="UniProtKB-KW"/>
</dbReference>
<evidence type="ECO:0000256" key="4">
    <source>
        <dbReference type="ARBA" id="ARBA00022694"/>
    </source>
</evidence>
<dbReference type="InterPro" id="IPR035985">
    <property type="entry name" value="Ubiquitin-activating_enz"/>
</dbReference>
<keyword evidence="8" id="KW-0833">Ubl conjugation pathway</keyword>
<keyword evidence="9 14" id="KW-0862">Zinc</keyword>